<protein>
    <submittedName>
        <fullName evidence="1">Penicillin acylase family protein</fullName>
    </submittedName>
</protein>
<feature type="non-terminal residue" evidence="1">
    <location>
        <position position="70"/>
    </location>
</feature>
<name>A0A6G3WWU5_9ACTN</name>
<gene>
    <name evidence="1" type="ORF">G3M58_26170</name>
</gene>
<feature type="non-terminal residue" evidence="1">
    <location>
        <position position="1"/>
    </location>
</feature>
<dbReference type="AlphaFoldDB" id="A0A6G3WWU5"/>
<dbReference type="Pfam" id="PF01804">
    <property type="entry name" value="Penicil_amidase"/>
    <property type="match status" value="1"/>
</dbReference>
<dbReference type="GO" id="GO:0017000">
    <property type="term" value="P:antibiotic biosynthetic process"/>
    <property type="evidence" value="ECO:0007669"/>
    <property type="project" value="InterPro"/>
</dbReference>
<dbReference type="Gene3D" id="3.60.20.10">
    <property type="entry name" value="Glutamine Phosphoribosylpyrophosphate, subunit 1, domain 1"/>
    <property type="match status" value="1"/>
</dbReference>
<dbReference type="EMBL" id="JAAGMN010002716">
    <property type="protein sequence ID" value="NEE09924.1"/>
    <property type="molecule type" value="Genomic_DNA"/>
</dbReference>
<dbReference type="GO" id="GO:0016787">
    <property type="term" value="F:hydrolase activity"/>
    <property type="evidence" value="ECO:0007669"/>
    <property type="project" value="InterPro"/>
</dbReference>
<dbReference type="SUPFAM" id="SSF56235">
    <property type="entry name" value="N-terminal nucleophile aminohydrolases (Ntn hydrolases)"/>
    <property type="match status" value="1"/>
</dbReference>
<evidence type="ECO:0000313" key="1">
    <source>
        <dbReference type="EMBL" id="NEE09924.1"/>
    </source>
</evidence>
<dbReference type="PANTHER" id="PTHR34218">
    <property type="entry name" value="PEPTIDASE S45 PENICILLIN AMIDASE"/>
    <property type="match status" value="1"/>
</dbReference>
<accession>A0A6G3WWU5</accession>
<reference evidence="1" key="1">
    <citation type="submission" date="2020-01" db="EMBL/GenBank/DDBJ databases">
        <title>Insect and environment-associated Actinomycetes.</title>
        <authorList>
            <person name="Currrie C."/>
            <person name="Chevrette M."/>
            <person name="Carlson C."/>
            <person name="Stubbendieck R."/>
            <person name="Wendt-Pienkowski E."/>
        </authorList>
    </citation>
    <scope>NUCLEOTIDE SEQUENCE</scope>
    <source>
        <strain evidence="1">SID7499</strain>
    </source>
</reference>
<sequence>SGERTASGAPLLAGDPHRFIEAPGVYQQIRLACPAYDVVGLAVPGVPGIAHFGHGGLVAWAITNAMADYQ</sequence>
<dbReference type="InterPro" id="IPR002692">
    <property type="entry name" value="S45"/>
</dbReference>
<dbReference type="InterPro" id="IPR029055">
    <property type="entry name" value="Ntn_hydrolases_N"/>
</dbReference>
<proteinExistence type="predicted"/>
<organism evidence="1">
    <name type="scientific">Streptomyces sp. SID7499</name>
    <dbReference type="NCBI Taxonomy" id="2706086"/>
    <lineage>
        <taxon>Bacteria</taxon>
        <taxon>Bacillati</taxon>
        <taxon>Actinomycetota</taxon>
        <taxon>Actinomycetes</taxon>
        <taxon>Kitasatosporales</taxon>
        <taxon>Streptomycetaceae</taxon>
        <taxon>Streptomyces</taxon>
    </lineage>
</organism>
<comment type="caution">
    <text evidence="1">The sequence shown here is derived from an EMBL/GenBank/DDBJ whole genome shotgun (WGS) entry which is preliminary data.</text>
</comment>
<dbReference type="PANTHER" id="PTHR34218:SF4">
    <property type="entry name" value="ACYL-HOMOSERINE LACTONE ACYLASE QUIP"/>
    <property type="match status" value="1"/>
</dbReference>